<name>A0A2T1A9K6_TRISK</name>
<accession>A0A2T1A9K6</accession>
<feature type="signal peptide" evidence="1">
    <location>
        <begin position="1"/>
        <end position="32"/>
    </location>
</feature>
<sequence length="70" mass="7571">MVVQVARRFRRGFFVFALGATLIVGSAFDVQANEVNAPKNDPTKVVLASGSGSYVCTPAGFGKKSRCYRR</sequence>
<organism evidence="2 3">
    <name type="scientific">Tritonibacter scottomollicae</name>
    <name type="common">Epibacterium scottomollicae</name>
    <dbReference type="NCBI Taxonomy" id="483013"/>
    <lineage>
        <taxon>Bacteria</taxon>
        <taxon>Pseudomonadati</taxon>
        <taxon>Pseudomonadota</taxon>
        <taxon>Alphaproteobacteria</taxon>
        <taxon>Rhodobacterales</taxon>
        <taxon>Paracoccaceae</taxon>
        <taxon>Tritonibacter</taxon>
    </lineage>
</organism>
<reference evidence="2 3" key="1">
    <citation type="submission" date="2018-03" db="EMBL/GenBank/DDBJ databases">
        <title>Genomic Encyclopedia of Archaeal and Bacterial Type Strains, Phase II (KMG-II): from individual species to whole genera.</title>
        <authorList>
            <person name="Goeker M."/>
        </authorList>
    </citation>
    <scope>NUCLEOTIDE SEQUENCE [LARGE SCALE GENOMIC DNA]</scope>
    <source>
        <strain evidence="2 3">DSM 25328</strain>
    </source>
</reference>
<keyword evidence="1" id="KW-0732">Signal</keyword>
<evidence type="ECO:0000256" key="1">
    <source>
        <dbReference type="SAM" id="SignalP"/>
    </source>
</evidence>
<evidence type="ECO:0000313" key="3">
    <source>
        <dbReference type="Proteomes" id="UP000237718"/>
    </source>
</evidence>
<dbReference type="EMBL" id="PVUF01000016">
    <property type="protein sequence ID" value="PRZ45279.1"/>
    <property type="molecule type" value="Genomic_DNA"/>
</dbReference>
<proteinExistence type="predicted"/>
<evidence type="ECO:0000313" key="2">
    <source>
        <dbReference type="EMBL" id="PRZ45279.1"/>
    </source>
</evidence>
<protein>
    <submittedName>
        <fullName evidence="2">Uncharacterized protein</fullName>
    </submittedName>
</protein>
<dbReference type="AlphaFoldDB" id="A0A2T1A9K6"/>
<feature type="chain" id="PRO_5015691626" evidence="1">
    <location>
        <begin position="33"/>
        <end position="70"/>
    </location>
</feature>
<gene>
    <name evidence="2" type="ORF">CLV89_11623</name>
</gene>
<dbReference type="Proteomes" id="UP000237718">
    <property type="component" value="Unassembled WGS sequence"/>
</dbReference>
<comment type="caution">
    <text evidence="2">The sequence shown here is derived from an EMBL/GenBank/DDBJ whole genome shotgun (WGS) entry which is preliminary data.</text>
</comment>